<comment type="caution">
    <text evidence="1">The sequence shown here is derived from an EMBL/GenBank/DDBJ whole genome shotgun (WGS) entry which is preliminary data.</text>
</comment>
<dbReference type="EMBL" id="PDUG01000002">
    <property type="protein sequence ID" value="PIC44717.1"/>
    <property type="molecule type" value="Genomic_DNA"/>
</dbReference>
<sequence>MCLHQPANLFGYIEFLSSIQSRLLQDLPLFRDLLAIQLDKHVRLLKKQFQRQKPICSSNTAAREENKTFQQFG</sequence>
<gene>
    <name evidence="1" type="primary">Cnig_chr_II.g4989</name>
    <name evidence="1" type="ORF">B9Z55_004989</name>
</gene>
<evidence type="ECO:0000313" key="1">
    <source>
        <dbReference type="EMBL" id="PIC44717.1"/>
    </source>
</evidence>
<reference evidence="2" key="1">
    <citation type="submission" date="2017-10" db="EMBL/GenBank/DDBJ databases">
        <title>Rapid genome shrinkage in a self-fertile nematode reveals novel sperm competition proteins.</title>
        <authorList>
            <person name="Yin D."/>
            <person name="Schwarz E.M."/>
            <person name="Thomas C.G."/>
            <person name="Felde R.L."/>
            <person name="Korf I.F."/>
            <person name="Cutter A.D."/>
            <person name="Schartner C.M."/>
            <person name="Ralston E.J."/>
            <person name="Meyer B.J."/>
            <person name="Haag E.S."/>
        </authorList>
    </citation>
    <scope>NUCLEOTIDE SEQUENCE [LARGE SCALE GENOMIC DNA]</scope>
    <source>
        <strain evidence="2">JU1422</strain>
    </source>
</reference>
<organism evidence="1 2">
    <name type="scientific">Caenorhabditis nigoni</name>
    <dbReference type="NCBI Taxonomy" id="1611254"/>
    <lineage>
        <taxon>Eukaryota</taxon>
        <taxon>Metazoa</taxon>
        <taxon>Ecdysozoa</taxon>
        <taxon>Nematoda</taxon>
        <taxon>Chromadorea</taxon>
        <taxon>Rhabditida</taxon>
        <taxon>Rhabditina</taxon>
        <taxon>Rhabditomorpha</taxon>
        <taxon>Rhabditoidea</taxon>
        <taxon>Rhabditidae</taxon>
        <taxon>Peloderinae</taxon>
        <taxon>Caenorhabditis</taxon>
    </lineage>
</organism>
<protein>
    <submittedName>
        <fullName evidence="1">Uncharacterized protein</fullName>
    </submittedName>
</protein>
<evidence type="ECO:0000313" key="2">
    <source>
        <dbReference type="Proteomes" id="UP000230233"/>
    </source>
</evidence>
<name>A0A2G5UYV5_9PELO</name>
<dbReference type="AlphaFoldDB" id="A0A2G5UYV5"/>
<keyword evidence="2" id="KW-1185">Reference proteome</keyword>
<dbReference type="Proteomes" id="UP000230233">
    <property type="component" value="Chromosome II"/>
</dbReference>
<accession>A0A2G5UYV5</accession>
<proteinExistence type="predicted"/>